<evidence type="ECO:0000256" key="1">
    <source>
        <dbReference type="SAM" id="Phobius"/>
    </source>
</evidence>
<feature type="domain" description="DUF58" evidence="2">
    <location>
        <begin position="209"/>
        <end position="403"/>
    </location>
</feature>
<keyword evidence="4" id="KW-1185">Reference proteome</keyword>
<feature type="transmembrane region" description="Helical" evidence="1">
    <location>
        <begin position="12"/>
        <end position="34"/>
    </location>
</feature>
<accession>A0ABW0LH13</accession>
<name>A0ABW0LH13_9BACI</name>
<feature type="transmembrane region" description="Helical" evidence="1">
    <location>
        <begin position="40"/>
        <end position="62"/>
    </location>
</feature>
<dbReference type="PANTHER" id="PTHR34351:SF2">
    <property type="entry name" value="DUF58 DOMAIN-CONTAINING PROTEIN"/>
    <property type="match status" value="1"/>
</dbReference>
<gene>
    <name evidence="3" type="ORF">ACFPM4_05825</name>
</gene>
<protein>
    <submittedName>
        <fullName evidence="3">DUF58 domain-containing protein</fullName>
    </submittedName>
</protein>
<comment type="caution">
    <text evidence="3">The sequence shown here is derived from an EMBL/GenBank/DDBJ whole genome shotgun (WGS) entry which is preliminary data.</text>
</comment>
<sequence length="407" mass="46656">MKMKNHRSRIIAQIKPVLGLIVQFVLVAVTFSYAMFQGGFVSWFLFFSFIPFAIYSILLLIYPIKEFGVERTLEAREFGAGDHVNVKLTLTRKRAFPILFLIVEDILPKGINTDQHKQVIFPGFKKMLSYSYRIENVPRGEHVFEGVRLMAGDALGLTEKEHWFDCQQTILVYPRYEELTYRPLESRFEQGGTASALQFQKDTTLVAGVREYQPGDRFSWIDWKATARKQELVSKEFEIRQTNDLLLVLDRTASPSFEEAVVFAASATNSILSHGGQVGLFSVGADKTFIPIRGGEQQQKQIFHHLAKVKPDSDLQLANILESETVIFRQPAVLLVITSKLDQEFIKSAGLFLRRRGTIIVYYIRKRGEQMNEKELQMKSAALYKGLIIKTLYEDEFRTAFTEVERA</sequence>
<keyword evidence="1" id="KW-0472">Membrane</keyword>
<keyword evidence="1" id="KW-0812">Transmembrane</keyword>
<reference evidence="4" key="1">
    <citation type="journal article" date="2019" name="Int. J. Syst. Evol. Microbiol.">
        <title>The Global Catalogue of Microorganisms (GCM) 10K type strain sequencing project: providing services to taxonomists for standard genome sequencing and annotation.</title>
        <authorList>
            <consortium name="The Broad Institute Genomics Platform"/>
            <consortium name="The Broad Institute Genome Sequencing Center for Infectious Disease"/>
            <person name="Wu L."/>
            <person name="Ma J."/>
        </authorList>
    </citation>
    <scope>NUCLEOTIDE SEQUENCE [LARGE SCALE GENOMIC DNA]</scope>
    <source>
        <strain evidence="4">CGMCC 1.12237</strain>
    </source>
</reference>
<evidence type="ECO:0000313" key="4">
    <source>
        <dbReference type="Proteomes" id="UP001596147"/>
    </source>
</evidence>
<dbReference type="EMBL" id="JBHSMC010000003">
    <property type="protein sequence ID" value="MFC5464277.1"/>
    <property type="molecule type" value="Genomic_DNA"/>
</dbReference>
<dbReference type="Pfam" id="PF01882">
    <property type="entry name" value="DUF58"/>
    <property type="match status" value="1"/>
</dbReference>
<dbReference type="PANTHER" id="PTHR34351">
    <property type="entry name" value="SLR1927 PROTEIN-RELATED"/>
    <property type="match status" value="1"/>
</dbReference>
<evidence type="ECO:0000259" key="2">
    <source>
        <dbReference type="Pfam" id="PF01882"/>
    </source>
</evidence>
<keyword evidence="1" id="KW-1133">Transmembrane helix</keyword>
<proteinExistence type="predicted"/>
<organism evidence="3 4">
    <name type="scientific">Lederbergia graminis</name>
    <dbReference type="NCBI Taxonomy" id="735518"/>
    <lineage>
        <taxon>Bacteria</taxon>
        <taxon>Bacillati</taxon>
        <taxon>Bacillota</taxon>
        <taxon>Bacilli</taxon>
        <taxon>Bacillales</taxon>
        <taxon>Bacillaceae</taxon>
        <taxon>Lederbergia</taxon>
    </lineage>
</organism>
<dbReference type="InterPro" id="IPR002881">
    <property type="entry name" value="DUF58"/>
</dbReference>
<evidence type="ECO:0000313" key="3">
    <source>
        <dbReference type="EMBL" id="MFC5464277.1"/>
    </source>
</evidence>
<dbReference type="Proteomes" id="UP001596147">
    <property type="component" value="Unassembled WGS sequence"/>
</dbReference>